<comment type="similarity">
    <text evidence="4 7">Belongs to the glucosamine/galactosamine-6-phosphate isomerase family. 6-phosphogluconolactonase subfamily.</text>
</comment>
<dbReference type="EMBL" id="VAVZ01000007">
    <property type="protein sequence ID" value="TLP98845.1"/>
    <property type="molecule type" value="Genomic_DNA"/>
</dbReference>
<gene>
    <name evidence="7 10" type="primary">pgl</name>
    <name evidence="10" type="ORF">FEF26_03785</name>
</gene>
<dbReference type="GO" id="GO:0006098">
    <property type="term" value="P:pentose-phosphate shunt"/>
    <property type="evidence" value="ECO:0007669"/>
    <property type="project" value="UniProtKB-UniPathway"/>
</dbReference>
<dbReference type="EC" id="3.1.1.31" evidence="5 7"/>
<dbReference type="GO" id="GO:0005975">
    <property type="term" value="P:carbohydrate metabolic process"/>
    <property type="evidence" value="ECO:0007669"/>
    <property type="project" value="UniProtKB-UniRule"/>
</dbReference>
<evidence type="ECO:0000256" key="8">
    <source>
        <dbReference type="SAM" id="MobiDB-lite"/>
    </source>
</evidence>
<dbReference type="Pfam" id="PF01182">
    <property type="entry name" value="Glucosamine_iso"/>
    <property type="match status" value="1"/>
</dbReference>
<organism evidence="10 11">
    <name type="scientific">Nesterenkonia salmonea</name>
    <dbReference type="NCBI Taxonomy" id="1804987"/>
    <lineage>
        <taxon>Bacteria</taxon>
        <taxon>Bacillati</taxon>
        <taxon>Actinomycetota</taxon>
        <taxon>Actinomycetes</taxon>
        <taxon>Micrococcales</taxon>
        <taxon>Micrococcaceae</taxon>
        <taxon>Nesterenkonia</taxon>
    </lineage>
</organism>
<feature type="compositionally biased region" description="Polar residues" evidence="8">
    <location>
        <begin position="187"/>
        <end position="197"/>
    </location>
</feature>
<comment type="pathway">
    <text evidence="3 7">Carbohydrate degradation; pentose phosphate pathway; D-ribulose 5-phosphate from D-glucose 6-phosphate (oxidative stage): step 2/3.</text>
</comment>
<keyword evidence="7 10" id="KW-0378">Hydrolase</keyword>
<comment type="caution">
    <text evidence="10">The sequence shown here is derived from an EMBL/GenBank/DDBJ whole genome shotgun (WGS) entry which is preliminary data.</text>
</comment>
<dbReference type="OrthoDB" id="9810967at2"/>
<name>A0A5R9BDX3_9MICC</name>
<evidence type="ECO:0000256" key="1">
    <source>
        <dbReference type="ARBA" id="ARBA00000832"/>
    </source>
</evidence>
<dbReference type="UniPathway" id="UPA00115">
    <property type="reaction ID" value="UER00409"/>
</dbReference>
<evidence type="ECO:0000313" key="10">
    <source>
        <dbReference type="EMBL" id="TLP98845.1"/>
    </source>
</evidence>
<dbReference type="GO" id="GO:0017057">
    <property type="term" value="F:6-phosphogluconolactonase activity"/>
    <property type="evidence" value="ECO:0007669"/>
    <property type="project" value="UniProtKB-UniRule"/>
</dbReference>
<feature type="region of interest" description="Disordered" evidence="8">
    <location>
        <begin position="184"/>
        <end position="206"/>
    </location>
</feature>
<dbReference type="InterPro" id="IPR037171">
    <property type="entry name" value="NagB/RpiA_transferase-like"/>
</dbReference>
<dbReference type="Proteomes" id="UP000310458">
    <property type="component" value="Unassembled WGS sequence"/>
</dbReference>
<dbReference type="InterPro" id="IPR006148">
    <property type="entry name" value="Glc/Gal-6P_isomerase"/>
</dbReference>
<dbReference type="SUPFAM" id="SSF100950">
    <property type="entry name" value="NagB/RpiA/CoA transferase-like"/>
    <property type="match status" value="1"/>
</dbReference>
<dbReference type="CDD" id="cd01400">
    <property type="entry name" value="6PGL"/>
    <property type="match status" value="1"/>
</dbReference>
<evidence type="ECO:0000256" key="6">
    <source>
        <dbReference type="ARBA" id="ARBA00020337"/>
    </source>
</evidence>
<reference evidence="10 11" key="1">
    <citation type="submission" date="2019-05" db="EMBL/GenBank/DDBJ databases">
        <title>Nesterenkonia sp. GY074 isolated from the Southern Atlantic Ocean.</title>
        <authorList>
            <person name="Zhang G."/>
        </authorList>
    </citation>
    <scope>NUCLEOTIDE SEQUENCE [LARGE SCALE GENOMIC DNA]</scope>
    <source>
        <strain evidence="10 11">GY074</strain>
    </source>
</reference>
<dbReference type="AlphaFoldDB" id="A0A5R9BDX3"/>
<dbReference type="PANTHER" id="PTHR11054:SF0">
    <property type="entry name" value="6-PHOSPHOGLUCONOLACTONASE"/>
    <property type="match status" value="1"/>
</dbReference>
<evidence type="ECO:0000256" key="2">
    <source>
        <dbReference type="ARBA" id="ARBA00002681"/>
    </source>
</evidence>
<dbReference type="NCBIfam" id="TIGR01198">
    <property type="entry name" value="pgl"/>
    <property type="match status" value="1"/>
</dbReference>
<comment type="function">
    <text evidence="2 7">Hydrolysis of 6-phosphogluconolactone to 6-phosphogluconate.</text>
</comment>
<dbReference type="RefSeq" id="WP_138252215.1">
    <property type="nucleotide sequence ID" value="NZ_VAVZ01000007.1"/>
</dbReference>
<accession>A0A5R9BDX3</accession>
<evidence type="ECO:0000313" key="11">
    <source>
        <dbReference type="Proteomes" id="UP000310458"/>
    </source>
</evidence>
<dbReference type="PANTHER" id="PTHR11054">
    <property type="entry name" value="6-PHOSPHOGLUCONOLACTONASE"/>
    <property type="match status" value="1"/>
</dbReference>
<dbReference type="InterPro" id="IPR005900">
    <property type="entry name" value="6-phosphogluconolactonase_DevB"/>
</dbReference>
<evidence type="ECO:0000256" key="4">
    <source>
        <dbReference type="ARBA" id="ARBA00010662"/>
    </source>
</evidence>
<dbReference type="Gene3D" id="3.40.50.1360">
    <property type="match status" value="1"/>
</dbReference>
<evidence type="ECO:0000256" key="3">
    <source>
        <dbReference type="ARBA" id="ARBA00004961"/>
    </source>
</evidence>
<evidence type="ECO:0000256" key="5">
    <source>
        <dbReference type="ARBA" id="ARBA00013198"/>
    </source>
</evidence>
<evidence type="ECO:0000259" key="9">
    <source>
        <dbReference type="Pfam" id="PF01182"/>
    </source>
</evidence>
<protein>
    <recommendedName>
        <fullName evidence="6 7">6-phosphogluconolactonase</fullName>
        <shortName evidence="7">6PGL</shortName>
        <ecNumber evidence="5 7">3.1.1.31</ecNumber>
    </recommendedName>
</protein>
<sequence length="275" mass="29227">MGPTLNTATAEPQIEIFDDREAVTQAIAKKLLTVITETLDEQDLAHVSLTGGGAGIATLKAVADTLSEDSANGVEWSRVHFWWGDERLLPRDETDRNETQARQALLDTLVGEHGLPEENIHAMPTSEDAAHPAAGAEMYAQELEAYAPEGGIEGPNGSLNMPEMDIMLLGVGPDGHINSLFPGKESLSVTGQSTTGESDAPPQLGPPMRVTLTFDAVHTAKRVWTAVAGQDKADAAAKAFVDSPDISEVPAANARGTHQTVWHLDRAAAEQLPQT</sequence>
<proteinExistence type="inferred from homology"/>
<evidence type="ECO:0000256" key="7">
    <source>
        <dbReference type="RuleBase" id="RU365095"/>
    </source>
</evidence>
<comment type="catalytic activity">
    <reaction evidence="1 7">
        <text>6-phospho-D-glucono-1,5-lactone + H2O = 6-phospho-D-gluconate + H(+)</text>
        <dbReference type="Rhea" id="RHEA:12556"/>
        <dbReference type="ChEBI" id="CHEBI:15377"/>
        <dbReference type="ChEBI" id="CHEBI:15378"/>
        <dbReference type="ChEBI" id="CHEBI:57955"/>
        <dbReference type="ChEBI" id="CHEBI:58759"/>
        <dbReference type="EC" id="3.1.1.31"/>
    </reaction>
</comment>
<dbReference type="InterPro" id="IPR039104">
    <property type="entry name" value="6PGL"/>
</dbReference>
<keyword evidence="11" id="KW-1185">Reference proteome</keyword>
<feature type="domain" description="Glucosamine/galactosamine-6-phosphate isomerase" evidence="9">
    <location>
        <begin position="19"/>
        <end position="262"/>
    </location>
</feature>